<reference evidence="2" key="1">
    <citation type="submission" date="2023-10" db="EMBL/GenBank/DDBJ databases">
        <authorList>
            <person name="Chen Y."/>
            <person name="Shah S."/>
            <person name="Dougan E. K."/>
            <person name="Thang M."/>
            <person name="Chan C."/>
        </authorList>
    </citation>
    <scope>NUCLEOTIDE SEQUENCE [LARGE SCALE GENOMIC DNA]</scope>
</reference>
<evidence type="ECO:0000313" key="2">
    <source>
        <dbReference type="EMBL" id="CAK0875540.1"/>
    </source>
</evidence>
<keyword evidence="3" id="KW-1185">Reference proteome</keyword>
<keyword evidence="1" id="KW-0732">Signal</keyword>
<dbReference type="Proteomes" id="UP001189429">
    <property type="component" value="Unassembled WGS sequence"/>
</dbReference>
<sequence>MAISVQKIRLVAALALSPWVASAGECPVGAAPFPSGMASAGRQQYANLFDISYYGTYKVVHFSDTLGTYKSSHPTKANERIPDIVLWQCGTTKPAFGSPGIDDAFARFFEIPIQRATLPLAISLPQFELLSVTEKIYAMDFTYVSSACAQLMEECVPSLHVTSSDDNYSAIAAVEPGSVVFTNSFGTGYTNTDWDVEYQSSVDPAILNRAEWTNFVGAFFNLEAQAKEIFSTIEADYLAMKSLGSQLGLDSNTEWGGRQPQVIWVEALGDTTCAGADDCVDDGDDAIIGWTQPGGAGSNWCKCGGWQINTNHYKKNLVEDAGGKLVALPQTTPDGCVTSVGTDGSARLGCGGEKGLASFRAFLAEADVIVDETYISGHDTAAHDFAGSFYVTAADVPALARDPVNIFRADGTVSDSRGGAVGSAWFDWGQAEPQQLLAGMMEMLWGGSFESPCGLKYFRRAVPGEGQEQVGHDDCPYWSQDGNHDCAAIHDHLHEVRSCMPAALGPGEDLANSATARGFWVAAAASMSGLAASA</sequence>
<dbReference type="EMBL" id="CAUYUJ010017525">
    <property type="protein sequence ID" value="CAK0875540.1"/>
    <property type="molecule type" value="Genomic_DNA"/>
</dbReference>
<feature type="chain" id="PRO_5045941965" description="Thiamine pyrimidine synthase" evidence="1">
    <location>
        <begin position="24"/>
        <end position="534"/>
    </location>
</feature>
<organism evidence="2 3">
    <name type="scientific">Prorocentrum cordatum</name>
    <dbReference type="NCBI Taxonomy" id="2364126"/>
    <lineage>
        <taxon>Eukaryota</taxon>
        <taxon>Sar</taxon>
        <taxon>Alveolata</taxon>
        <taxon>Dinophyceae</taxon>
        <taxon>Prorocentrales</taxon>
        <taxon>Prorocentraceae</taxon>
        <taxon>Prorocentrum</taxon>
    </lineage>
</organism>
<evidence type="ECO:0008006" key="4">
    <source>
        <dbReference type="Google" id="ProtNLM"/>
    </source>
</evidence>
<comment type="caution">
    <text evidence="2">The sequence shown here is derived from an EMBL/GenBank/DDBJ whole genome shotgun (WGS) entry which is preliminary data.</text>
</comment>
<feature type="signal peptide" evidence="1">
    <location>
        <begin position="1"/>
        <end position="23"/>
    </location>
</feature>
<gene>
    <name evidence="2" type="ORF">PCOR1329_LOCUS60185</name>
</gene>
<dbReference type="PANTHER" id="PTHR38360">
    <property type="entry name" value="OS03G0120000 PROTEIN"/>
    <property type="match status" value="1"/>
</dbReference>
<accession>A0ABN9VQ41</accession>
<evidence type="ECO:0000256" key="1">
    <source>
        <dbReference type="SAM" id="SignalP"/>
    </source>
</evidence>
<dbReference type="PANTHER" id="PTHR38360:SF1">
    <property type="entry name" value="F12P19.7"/>
    <property type="match status" value="1"/>
</dbReference>
<protein>
    <recommendedName>
        <fullName evidence="4">Thiamine pyrimidine synthase</fullName>
    </recommendedName>
</protein>
<evidence type="ECO:0000313" key="3">
    <source>
        <dbReference type="Proteomes" id="UP001189429"/>
    </source>
</evidence>
<name>A0ABN9VQ41_9DINO</name>
<proteinExistence type="predicted"/>